<reference evidence="4" key="1">
    <citation type="journal article" date="2011" name="Genome Biol.">
        <title>Comparative and functional genomics provide insights into the pathogenicity of dermatophytic fungi.</title>
        <authorList>
            <person name="Burmester A."/>
            <person name="Shelest E."/>
            <person name="Gloeckner G."/>
            <person name="Heddergott C."/>
            <person name="Schindler S."/>
            <person name="Staib P."/>
            <person name="Heidel A."/>
            <person name="Felder M."/>
            <person name="Petzold A."/>
            <person name="Szafranski K."/>
            <person name="Feuermann M."/>
            <person name="Pedruzzi I."/>
            <person name="Priebe S."/>
            <person name="Groth M."/>
            <person name="Winkler R."/>
            <person name="Li W."/>
            <person name="Kniemeyer O."/>
            <person name="Schroeckh V."/>
            <person name="Hertweck C."/>
            <person name="Hube B."/>
            <person name="White T.C."/>
            <person name="Platzer M."/>
            <person name="Guthke R."/>
            <person name="Heitman J."/>
            <person name="Woestemeyer J."/>
            <person name="Zipfel P.F."/>
            <person name="Monod M."/>
            <person name="Brakhage A.A."/>
        </authorList>
    </citation>
    <scope>NUCLEOTIDE SEQUENCE [LARGE SCALE GENOMIC DNA]</scope>
    <source>
        <strain evidence="4">HKI 0517</strain>
    </source>
</reference>
<dbReference type="OrthoDB" id="623670at2759"/>
<proteinExistence type="predicted"/>
<dbReference type="PANTHER" id="PTHR31836">
    <property type="match status" value="1"/>
</dbReference>
<dbReference type="RefSeq" id="XP_003017896.1">
    <property type="nucleotide sequence ID" value="XM_003017850.1"/>
</dbReference>
<accession>D4DLM2</accession>
<evidence type="ECO:0000256" key="2">
    <source>
        <dbReference type="SAM" id="MobiDB-lite"/>
    </source>
</evidence>
<dbReference type="HOGENOM" id="CLU_547672_0_0_1"/>
<dbReference type="Proteomes" id="UP000008383">
    <property type="component" value="Unassembled WGS sequence"/>
</dbReference>
<evidence type="ECO:0000313" key="3">
    <source>
        <dbReference type="EMBL" id="EFE37251.1"/>
    </source>
</evidence>
<protein>
    <submittedName>
        <fullName evidence="3">Extracellular cellulase CelA/allergen Asp F7-like, putative</fullName>
    </submittedName>
</protein>
<dbReference type="EMBL" id="ACYE01000513">
    <property type="protein sequence ID" value="EFE37251.1"/>
    <property type="molecule type" value="Genomic_DNA"/>
</dbReference>
<dbReference type="CDD" id="cd22191">
    <property type="entry name" value="DPBB_RlpA_EXP_N-like"/>
    <property type="match status" value="1"/>
</dbReference>
<dbReference type="Gene3D" id="2.40.40.10">
    <property type="entry name" value="RlpA-like domain"/>
    <property type="match status" value="1"/>
</dbReference>
<feature type="compositionally biased region" description="Pro residues" evidence="2">
    <location>
        <begin position="340"/>
        <end position="361"/>
    </location>
</feature>
<feature type="compositionally biased region" description="Low complexity" evidence="2">
    <location>
        <begin position="300"/>
        <end position="317"/>
    </location>
</feature>
<keyword evidence="1" id="KW-0732">Signal</keyword>
<dbReference type="InterPro" id="IPR051477">
    <property type="entry name" value="Expansin_CellWall"/>
</dbReference>
<feature type="compositionally biased region" description="Low complexity" evidence="2">
    <location>
        <begin position="258"/>
        <end position="291"/>
    </location>
</feature>
<feature type="region of interest" description="Disordered" evidence="2">
    <location>
        <begin position="258"/>
        <end position="371"/>
    </location>
</feature>
<keyword evidence="4" id="KW-1185">Reference proteome</keyword>
<dbReference type="SUPFAM" id="SSF50685">
    <property type="entry name" value="Barwin-like endoglucanases"/>
    <property type="match status" value="1"/>
</dbReference>
<dbReference type="InterPro" id="IPR036908">
    <property type="entry name" value="RlpA-like_sf"/>
</dbReference>
<organism evidence="3 4">
    <name type="scientific">Trichophyton verrucosum (strain HKI 0517)</name>
    <dbReference type="NCBI Taxonomy" id="663202"/>
    <lineage>
        <taxon>Eukaryota</taxon>
        <taxon>Fungi</taxon>
        <taxon>Dikarya</taxon>
        <taxon>Ascomycota</taxon>
        <taxon>Pezizomycotina</taxon>
        <taxon>Eurotiomycetes</taxon>
        <taxon>Eurotiomycetidae</taxon>
        <taxon>Onygenales</taxon>
        <taxon>Arthrodermataceae</taxon>
        <taxon>Trichophyton</taxon>
    </lineage>
</organism>
<dbReference type="GeneID" id="9583790"/>
<dbReference type="AlphaFoldDB" id="D4DLM2"/>
<feature type="compositionally biased region" description="Low complexity" evidence="2">
    <location>
        <begin position="327"/>
        <end position="339"/>
    </location>
</feature>
<sequence>MREISSAQDNCRTIRPTGETGGRLEAAPRIIILIQQQAEDAMSAASLGWWRLVRKRARLRGQKAKKKGSSRTSGTLPGAVATFQTLYLPCPLPLLVRLSSFFLLSLPRSLSCSLPTFSRTKPFSLSFPEQLDSCGTAFLLVSLTLARLYSLSLNSLPGALCSFFLESLGPILNRLSEHTNRPLQLTLWLSVPRRTRNITYIRSIKRTTVEMAPQFLKALTVATALGATLATALPVQPKPTVWHTTTQVVVKTITKTATVHGTPGPDYTVPPAYTTPAAPTVPTDAPQQPSYTPVPPAPAPSSSSSYSAPAEPSSSSVPAPPPPPPTTTSTPAPAPTTSTTPPPPPPAMTTPPPPPPPPATKPPVVSIPPIGGGGSTYTGPCAAGSPCTGEITFYDGGLGACGTNIDTNGEDAIALPIELMGPLSNNNPYCGKQVQISYKGKTATATVKDKCAGCTGNNIDMTRFLFYKLIRFLVAFTNSSNSGVEADGRIHGVEWHFI</sequence>
<dbReference type="PRINTS" id="PR01217">
    <property type="entry name" value="PRICHEXTENSN"/>
</dbReference>
<evidence type="ECO:0000256" key="1">
    <source>
        <dbReference type="ARBA" id="ARBA00022729"/>
    </source>
</evidence>
<feature type="compositionally biased region" description="Polar residues" evidence="2">
    <location>
        <begin position="1"/>
        <end position="11"/>
    </location>
</feature>
<dbReference type="PANTHER" id="PTHR31836:SF28">
    <property type="entry name" value="SRCR DOMAIN-CONTAINING PROTEIN-RELATED"/>
    <property type="match status" value="1"/>
</dbReference>
<name>D4DLM2_TRIVH</name>
<feature type="region of interest" description="Disordered" evidence="2">
    <location>
        <begin position="1"/>
        <end position="20"/>
    </location>
</feature>
<dbReference type="KEGG" id="tve:TRV_08096"/>
<comment type="caution">
    <text evidence="3">The sequence shown here is derived from an EMBL/GenBank/DDBJ whole genome shotgun (WGS) entry which is preliminary data.</text>
</comment>
<evidence type="ECO:0000313" key="4">
    <source>
        <dbReference type="Proteomes" id="UP000008383"/>
    </source>
</evidence>
<gene>
    <name evidence="3" type="ORF">TRV_08096</name>
</gene>